<dbReference type="KEGG" id="vg:5471012"/>
<dbReference type="EMBL" id="EF101928">
    <property type="protein sequence ID" value="ABT16180.1"/>
    <property type="molecule type" value="Genomic_DNA"/>
</dbReference>
<dbReference type="GeneID" id="5471012"/>
<dbReference type="Proteomes" id="UP000202420">
    <property type="component" value="Segment"/>
</dbReference>
<organism evidence="1 2">
    <name type="scientific">Chlorovirus heliozoae</name>
    <dbReference type="NCBI Taxonomy" id="322019"/>
    <lineage>
        <taxon>Viruses</taxon>
        <taxon>Varidnaviria</taxon>
        <taxon>Bamfordvirae</taxon>
        <taxon>Nucleocytoviricota</taxon>
        <taxon>Megaviricetes</taxon>
        <taxon>Algavirales</taxon>
        <taxon>Phycodnaviridae</taxon>
        <taxon>Chlorovirus</taxon>
    </lineage>
</organism>
<reference evidence="1 2" key="1">
    <citation type="submission" date="2006-09" db="EMBL/GenBank/DDBJ databases">
        <title>Sequence and annotation of the 288-kb ATCV-1 virus that infects an endosymbiotic Chlorella strain of the heliozoon Acanthocystis turfacea.</title>
        <authorList>
            <person name="Fitzgerald L.A."/>
            <person name="Graves M.V."/>
            <person name="Li X."/>
            <person name="Pfitzner A.J.P."/>
            <person name="Hartigan J."/>
            <person name="Van Etten J.L."/>
        </authorList>
    </citation>
    <scope>NUCLEOTIDE SEQUENCE [LARGE SCALE GENOMIC DNA]</scope>
    <source>
        <strain evidence="1 2">ATCV-1</strain>
    </source>
</reference>
<evidence type="ECO:0000313" key="2">
    <source>
        <dbReference type="Proteomes" id="UP000202420"/>
    </source>
</evidence>
<protein>
    <submittedName>
        <fullName evidence="1">Uncharacterized protein z046R</fullName>
    </submittedName>
</protein>
<sequence length="66" mass="7634">MHCLIRALFSSLRDSPRSVILRLRTASVMSSSTSRRIFLHSSMISFLMTHRKKLSCPTVVMNFFPF</sequence>
<gene>
    <name evidence="1" type="primary">z046R</name>
    <name evidence="1" type="ORF">ATCV1_z046R</name>
</gene>
<accession>A7K806</accession>
<name>A7K806_9PHYC</name>
<keyword evidence="2" id="KW-1185">Reference proteome</keyword>
<evidence type="ECO:0000313" key="1">
    <source>
        <dbReference type="EMBL" id="ABT16180.1"/>
    </source>
</evidence>
<dbReference type="RefSeq" id="YP_001426527.1">
    <property type="nucleotide sequence ID" value="NC_008724.1"/>
</dbReference>
<proteinExistence type="predicted"/>